<reference evidence="2" key="1">
    <citation type="journal article" date="2019" name="Int. J. Syst. Evol. Microbiol.">
        <title>The Global Catalogue of Microorganisms (GCM) 10K type strain sequencing project: providing services to taxonomists for standard genome sequencing and annotation.</title>
        <authorList>
            <consortium name="The Broad Institute Genomics Platform"/>
            <consortium name="The Broad Institute Genome Sequencing Center for Infectious Disease"/>
            <person name="Wu L."/>
            <person name="Ma J."/>
        </authorList>
    </citation>
    <scope>NUCLEOTIDE SEQUENCE [LARGE SCALE GENOMIC DNA]</scope>
    <source>
        <strain evidence="2">JCM 5052</strain>
    </source>
</reference>
<evidence type="ECO:0000313" key="1">
    <source>
        <dbReference type="EMBL" id="GAA0534071.1"/>
    </source>
</evidence>
<organism evidence="1 2">
    <name type="scientific">Streptomyces mordarskii</name>
    <dbReference type="NCBI Taxonomy" id="1226758"/>
    <lineage>
        <taxon>Bacteria</taxon>
        <taxon>Bacillati</taxon>
        <taxon>Actinomycetota</taxon>
        <taxon>Actinomycetes</taxon>
        <taxon>Kitasatosporales</taxon>
        <taxon>Streptomycetaceae</taxon>
        <taxon>Streptomyces</taxon>
    </lineage>
</organism>
<evidence type="ECO:0000313" key="2">
    <source>
        <dbReference type="Proteomes" id="UP001501576"/>
    </source>
</evidence>
<comment type="caution">
    <text evidence="1">The sequence shown here is derived from an EMBL/GenBank/DDBJ whole genome shotgun (WGS) entry which is preliminary data.</text>
</comment>
<proteinExistence type="predicted"/>
<dbReference type="Proteomes" id="UP001501576">
    <property type="component" value="Unassembled WGS sequence"/>
</dbReference>
<keyword evidence="2" id="KW-1185">Reference proteome</keyword>
<gene>
    <name evidence="1" type="ORF">GCM10010390_39800</name>
</gene>
<dbReference type="EMBL" id="BAAABZ010000038">
    <property type="protein sequence ID" value="GAA0534071.1"/>
    <property type="molecule type" value="Genomic_DNA"/>
</dbReference>
<accession>A0ABP3N2L4</accession>
<sequence>MVIVMHTDAVLRQQIIKEIRDWCDENIEAVGTENVRELRKAMKVAHQRRQKEKTELRLISVLHKQSRDSLKIRRILIKGGYPPGTVCVQSGSPADEHGDEDLLGEGLRVRHCLPDVVLECRPLIGPRELLCGDGGVETADDLLKGRCRRPSCSARLKSRRLRGPVHTGSGPDQ</sequence>
<name>A0ABP3N2L4_9ACTN</name>
<protein>
    <submittedName>
        <fullName evidence="1">Uncharacterized protein</fullName>
    </submittedName>
</protein>